<evidence type="ECO:0000313" key="3">
    <source>
        <dbReference type="Proteomes" id="UP000020681"/>
    </source>
</evidence>
<reference evidence="2 3" key="1">
    <citation type="submission" date="2014-01" db="EMBL/GenBank/DDBJ databases">
        <authorList>
            <person name="Dobos K."/>
            <person name="Lenaerts A."/>
            <person name="Ordway D."/>
            <person name="DeGroote M.A."/>
            <person name="Parker T."/>
            <person name="Sizemore C."/>
            <person name="Tallon L.J."/>
            <person name="Sadzewicz L.K."/>
            <person name="Sengamalay N."/>
            <person name="Fraser C.M."/>
            <person name="Hine E."/>
            <person name="Shefchek K.A."/>
            <person name="Das S.P."/>
            <person name="Tettelin H."/>
        </authorList>
    </citation>
    <scope>NUCLEOTIDE SEQUENCE [LARGE SCALE GENOMIC DNA]</scope>
    <source>
        <strain evidence="2 3">Harvey</strain>
    </source>
</reference>
<dbReference type="EMBL" id="JAOL01000078">
    <property type="protein sequence ID" value="EUA92319.1"/>
    <property type="molecule type" value="Genomic_DNA"/>
</dbReference>
<comment type="caution">
    <text evidence="2">The sequence shown here is derived from an EMBL/GenBank/DDBJ whole genome shotgun (WGS) entry which is preliminary data.</text>
</comment>
<feature type="transmembrane region" description="Helical" evidence="1">
    <location>
        <begin position="67"/>
        <end position="89"/>
    </location>
</feature>
<gene>
    <name evidence="2" type="ORF">I551_1144</name>
</gene>
<organism evidence="2 3">
    <name type="scientific">Mycobacterium ulcerans str. Harvey</name>
    <dbReference type="NCBI Taxonomy" id="1299332"/>
    <lineage>
        <taxon>Bacteria</taxon>
        <taxon>Bacillati</taxon>
        <taxon>Actinomycetota</taxon>
        <taxon>Actinomycetes</taxon>
        <taxon>Mycobacteriales</taxon>
        <taxon>Mycobacteriaceae</taxon>
        <taxon>Mycobacterium</taxon>
        <taxon>Mycobacterium ulcerans group</taxon>
    </lineage>
</organism>
<evidence type="ECO:0000313" key="2">
    <source>
        <dbReference type="EMBL" id="EUA92319.1"/>
    </source>
</evidence>
<evidence type="ECO:0000256" key="1">
    <source>
        <dbReference type="SAM" id="Phobius"/>
    </source>
</evidence>
<protein>
    <submittedName>
        <fullName evidence="2">Uncharacterized protein</fullName>
    </submittedName>
</protein>
<dbReference type="Proteomes" id="UP000020681">
    <property type="component" value="Unassembled WGS sequence"/>
</dbReference>
<keyword evidence="1" id="KW-0812">Transmembrane</keyword>
<keyword evidence="3" id="KW-1185">Reference proteome</keyword>
<keyword evidence="1" id="KW-1133">Transmembrane helix</keyword>
<sequence>MQALGSRPPDGPRELGKRVSQLDTGGGRYLLGDGHGTVARDGDPFDREFGVEQPRCELLCADPGHSVAGWVLSSIWLCTSKAVSLSRAIRARMRRRRRSSSRPARTVSAAVSTTIAIRARSERIVARSTLSGRSGST</sequence>
<keyword evidence="1" id="KW-0472">Membrane</keyword>
<name>A0ABN0R5T2_MYCUL</name>
<accession>A0ABN0R5T2</accession>
<proteinExistence type="predicted"/>